<dbReference type="AlphaFoldDB" id="A0A2Z5Y0S4"/>
<dbReference type="Proteomes" id="UP000269226">
    <property type="component" value="Chromosome"/>
</dbReference>
<accession>A0A2Z5Y0S4</accession>
<reference evidence="2 3" key="1">
    <citation type="submission" date="2018-01" db="EMBL/GenBank/DDBJ databases">
        <title>Whole genome sequence of Melissococcus plutonius DAT561.</title>
        <authorList>
            <person name="Okumura K."/>
            <person name="Takamatsu D."/>
            <person name="Okura M."/>
        </authorList>
    </citation>
    <scope>NUCLEOTIDE SEQUENCE [LARGE SCALE GENOMIC DNA]</scope>
    <source>
        <strain evidence="2 3">DAT561</strain>
    </source>
</reference>
<comment type="similarity">
    <text evidence="1">Belongs to the proline racemase family.</text>
</comment>
<dbReference type="PANTHER" id="PTHR33442">
    <property type="entry name" value="TRANS-3-HYDROXY-L-PROLINE DEHYDRATASE"/>
    <property type="match status" value="1"/>
</dbReference>
<proteinExistence type="inferred from homology"/>
<organism evidence="2 3">
    <name type="scientific">Melissococcus plutonius</name>
    <dbReference type="NCBI Taxonomy" id="33970"/>
    <lineage>
        <taxon>Bacteria</taxon>
        <taxon>Bacillati</taxon>
        <taxon>Bacillota</taxon>
        <taxon>Bacilli</taxon>
        <taxon>Lactobacillales</taxon>
        <taxon>Enterococcaceae</taxon>
        <taxon>Melissococcus</taxon>
    </lineage>
</organism>
<dbReference type="PIRSF" id="PIRSF029792">
    <property type="entry name" value="Pro_racemase"/>
    <property type="match status" value="1"/>
</dbReference>
<sequence length="338" mass="37045">MKISRMIAAIDTHTSGEAARLIIGGITKFPGKTMAEKKAYLEKKSDHLRKILMYEPRGHKDMFGAFITEPVNEEADYGIIFMDAGGYLNMCGHNTIAAMTTAVEQGWVKVAKDDREVTVVQDTPAGVVHGNVQLDEEQSVISVSFENVPAFLYKKDVEVNVPGIGKLIVDISFGGSFFVLLPAESVDLNIEPKNSEKFSKIGLKIRNAVNEQIEIQHPTLKHINQVDLVEFYGSAVSSDANYQNVVVFGDGQVDRSPCGTGTCAKLATLYGKGQMNIGESFIYESILQTKFKGQIIKETMVDNYKAIIPCITGSAYITGFNTFLVNPKDPLKDGFILG</sequence>
<dbReference type="SFLD" id="SFLDS00028">
    <property type="entry name" value="Proline_Racemase"/>
    <property type="match status" value="1"/>
</dbReference>
<dbReference type="GO" id="GO:0047580">
    <property type="term" value="F:4-hydroxyproline epimerase activity"/>
    <property type="evidence" value="ECO:0007669"/>
    <property type="project" value="TreeGrafter"/>
</dbReference>
<dbReference type="GeneID" id="57042784"/>
<evidence type="ECO:0000313" key="2">
    <source>
        <dbReference type="EMBL" id="BBC60390.1"/>
    </source>
</evidence>
<protein>
    <submittedName>
        <fullName evidence="2">Proline racemase</fullName>
        <ecNumber evidence="2">5.1.1.4</ecNumber>
    </submittedName>
</protein>
<dbReference type="EMBL" id="AP018492">
    <property type="protein sequence ID" value="BBC60390.1"/>
    <property type="molecule type" value="Genomic_DNA"/>
</dbReference>
<dbReference type="GO" id="GO:0018112">
    <property type="term" value="F:proline racemase activity"/>
    <property type="evidence" value="ECO:0007669"/>
    <property type="project" value="UniProtKB-EC"/>
</dbReference>
<dbReference type="RefSeq" id="WP_014372960.1">
    <property type="nucleotide sequence ID" value="NZ_AP018492.1"/>
</dbReference>
<dbReference type="FunFam" id="3.10.310.10:FF:000005">
    <property type="entry name" value="Proline racemase"/>
    <property type="match status" value="1"/>
</dbReference>
<dbReference type="Gene3D" id="3.10.310.10">
    <property type="entry name" value="Diaminopimelate Epimerase, Chain A, domain 1"/>
    <property type="match status" value="2"/>
</dbReference>
<dbReference type="EC" id="5.1.1.4" evidence="2"/>
<name>A0A2Z5Y0S4_9ENTE</name>
<dbReference type="PANTHER" id="PTHR33442:SF5">
    <property type="entry name" value="BIFUNCTIONAL TRANS-3-HYDROXY-L-PROLINE DEHYDRATASE_2-EPIMERASE"/>
    <property type="match status" value="1"/>
</dbReference>
<dbReference type="InterPro" id="IPR008794">
    <property type="entry name" value="Pro_racemase_fam"/>
</dbReference>
<evidence type="ECO:0000313" key="3">
    <source>
        <dbReference type="Proteomes" id="UP000269226"/>
    </source>
</evidence>
<evidence type="ECO:0000256" key="1">
    <source>
        <dbReference type="ARBA" id="ARBA00007529"/>
    </source>
</evidence>
<dbReference type="SUPFAM" id="SSF54506">
    <property type="entry name" value="Diaminopimelate epimerase-like"/>
    <property type="match status" value="1"/>
</dbReference>
<gene>
    <name evidence="2" type="ORF">DAT561_0222</name>
</gene>
<dbReference type="Pfam" id="PF05544">
    <property type="entry name" value="Pro_racemase"/>
    <property type="match status" value="1"/>
</dbReference>
<keyword evidence="2" id="KW-0413">Isomerase</keyword>